<evidence type="ECO:0000256" key="2">
    <source>
        <dbReference type="ARBA" id="ARBA00023136"/>
    </source>
</evidence>
<dbReference type="EMBL" id="DSTK01000041">
    <property type="protein sequence ID" value="HFK98736.1"/>
    <property type="molecule type" value="Genomic_DNA"/>
</dbReference>
<comment type="subcellular location">
    <subcellularLocation>
        <location evidence="1">Cell outer membrane</location>
    </subcellularLocation>
</comment>
<dbReference type="Gene3D" id="3.30.1330.60">
    <property type="entry name" value="OmpA-like domain"/>
    <property type="match status" value="1"/>
</dbReference>
<feature type="domain" description="OmpA-like" evidence="7">
    <location>
        <begin position="105"/>
        <end position="222"/>
    </location>
</feature>
<reference evidence="8" key="1">
    <citation type="journal article" date="2020" name="mSystems">
        <title>Genome- and Community-Level Interaction Insights into Carbon Utilization and Element Cycling Functions of Hydrothermarchaeota in Hydrothermal Sediment.</title>
        <authorList>
            <person name="Zhou Z."/>
            <person name="Liu Y."/>
            <person name="Xu W."/>
            <person name="Pan J."/>
            <person name="Luo Z.H."/>
            <person name="Li M."/>
        </authorList>
    </citation>
    <scope>NUCLEOTIDE SEQUENCE [LARGE SCALE GENOMIC DNA]</scope>
    <source>
        <strain evidence="8">SpSt-456</strain>
    </source>
</reference>
<feature type="signal peptide" evidence="6">
    <location>
        <begin position="1"/>
        <end position="25"/>
    </location>
</feature>
<keyword evidence="6" id="KW-0732">Signal</keyword>
<feature type="transmembrane region" description="Helical" evidence="5">
    <location>
        <begin position="61"/>
        <end position="82"/>
    </location>
</feature>
<dbReference type="PROSITE" id="PS51257">
    <property type="entry name" value="PROKAR_LIPOPROTEIN"/>
    <property type="match status" value="1"/>
</dbReference>
<dbReference type="PANTHER" id="PTHR30329:SF21">
    <property type="entry name" value="LIPOPROTEIN YIAD-RELATED"/>
    <property type="match status" value="1"/>
</dbReference>
<dbReference type="InterPro" id="IPR006664">
    <property type="entry name" value="OMP_bac"/>
</dbReference>
<keyword evidence="2 4" id="KW-0472">Membrane</keyword>
<evidence type="ECO:0000256" key="6">
    <source>
        <dbReference type="SAM" id="SignalP"/>
    </source>
</evidence>
<dbReference type="GO" id="GO:0009279">
    <property type="term" value="C:cell outer membrane"/>
    <property type="evidence" value="ECO:0007669"/>
    <property type="project" value="UniProtKB-SubCell"/>
</dbReference>
<dbReference type="PRINTS" id="PR01021">
    <property type="entry name" value="OMPADOMAIN"/>
</dbReference>
<feature type="chain" id="PRO_5032866048" evidence="6">
    <location>
        <begin position="26"/>
        <end position="223"/>
    </location>
</feature>
<dbReference type="InterPro" id="IPR039567">
    <property type="entry name" value="Gly-zipper"/>
</dbReference>
<evidence type="ECO:0000256" key="4">
    <source>
        <dbReference type="PROSITE-ProRule" id="PRU00473"/>
    </source>
</evidence>
<dbReference type="CDD" id="cd07185">
    <property type="entry name" value="OmpA_C-like"/>
    <property type="match status" value="1"/>
</dbReference>
<dbReference type="PROSITE" id="PS51123">
    <property type="entry name" value="OMPA_2"/>
    <property type="match status" value="1"/>
</dbReference>
<dbReference type="PROSITE" id="PS01068">
    <property type="entry name" value="OMPA_1"/>
    <property type="match status" value="1"/>
</dbReference>
<dbReference type="SUPFAM" id="SSF103088">
    <property type="entry name" value="OmpA-like"/>
    <property type="match status" value="1"/>
</dbReference>
<dbReference type="PRINTS" id="PR01023">
    <property type="entry name" value="NAFLGMOTY"/>
</dbReference>
<organism evidence="8">
    <name type="scientific">Desulfacinum infernum</name>
    <dbReference type="NCBI Taxonomy" id="35837"/>
    <lineage>
        <taxon>Bacteria</taxon>
        <taxon>Pseudomonadati</taxon>
        <taxon>Thermodesulfobacteriota</taxon>
        <taxon>Syntrophobacteria</taxon>
        <taxon>Syntrophobacterales</taxon>
        <taxon>Syntrophobacteraceae</taxon>
        <taxon>Desulfacinum</taxon>
    </lineage>
</organism>
<evidence type="ECO:0000256" key="3">
    <source>
        <dbReference type="ARBA" id="ARBA00023237"/>
    </source>
</evidence>
<proteinExistence type="predicted"/>
<evidence type="ECO:0000313" key="8">
    <source>
        <dbReference type="EMBL" id="HFK98736.1"/>
    </source>
</evidence>
<accession>A0A832EES6</accession>
<dbReference type="PANTHER" id="PTHR30329">
    <property type="entry name" value="STATOR ELEMENT OF FLAGELLAR MOTOR COMPLEX"/>
    <property type="match status" value="1"/>
</dbReference>
<dbReference type="InterPro" id="IPR036737">
    <property type="entry name" value="OmpA-like_sf"/>
</dbReference>
<sequence length="223" mass="23675">MRKERHVTVWILMVALTVAALTSCAAPRNRTEQGALVGTGVGAATGAVLGQAIGRNTEATLIGAAAGALVGGIAGGMIGNYMDRQEQEMRQALAANEAASVQRTQDVLAVTFKSDVLFDFNSSSLKPGAMSEIDRVAQVLNRYPETRITVEGHTDAIGSLQYNQQLSERRANSVKDALVSRGVNPARIDTVGYGETRPIANNDTEAGRQLNRRVTILIAPVQS</sequence>
<evidence type="ECO:0000256" key="1">
    <source>
        <dbReference type="ARBA" id="ARBA00004442"/>
    </source>
</evidence>
<dbReference type="InterPro" id="IPR006665">
    <property type="entry name" value="OmpA-like"/>
</dbReference>
<gene>
    <name evidence="8" type="ORF">ENS06_15600</name>
</gene>
<dbReference type="Pfam" id="PF00691">
    <property type="entry name" value="OmpA"/>
    <property type="match status" value="1"/>
</dbReference>
<dbReference type="Pfam" id="PF13488">
    <property type="entry name" value="Gly-zipper_Omp"/>
    <property type="match status" value="1"/>
</dbReference>
<comment type="caution">
    <text evidence="8">The sequence shown here is derived from an EMBL/GenBank/DDBJ whole genome shotgun (WGS) entry which is preliminary data.</text>
</comment>
<keyword evidence="5" id="KW-1133">Transmembrane helix</keyword>
<evidence type="ECO:0000259" key="7">
    <source>
        <dbReference type="PROSITE" id="PS51123"/>
    </source>
</evidence>
<protein>
    <submittedName>
        <fullName evidence="8">OmpA family protein</fullName>
    </submittedName>
</protein>
<evidence type="ECO:0000256" key="5">
    <source>
        <dbReference type="SAM" id="Phobius"/>
    </source>
</evidence>
<dbReference type="InterPro" id="IPR050330">
    <property type="entry name" value="Bact_OuterMem_StrucFunc"/>
</dbReference>
<name>A0A832EES6_9BACT</name>
<dbReference type="AlphaFoldDB" id="A0A832EES6"/>
<keyword evidence="5" id="KW-0812">Transmembrane</keyword>
<keyword evidence="3" id="KW-0998">Cell outer membrane</keyword>
<dbReference type="InterPro" id="IPR006690">
    <property type="entry name" value="OMPA-like_CS"/>
</dbReference>